<dbReference type="RefSeq" id="WP_184423473.1">
    <property type="nucleotide sequence ID" value="NZ_AP027362.1"/>
</dbReference>
<name>A0A7X0TT28_9GAMM</name>
<evidence type="ECO:0000256" key="8">
    <source>
        <dbReference type="RuleBase" id="RU363041"/>
    </source>
</evidence>
<keyword evidence="5 8" id="KW-0812">Transmembrane</keyword>
<gene>
    <name evidence="9" type="ORF">HNQ55_001154</name>
</gene>
<feature type="transmembrane region" description="Helical" evidence="8">
    <location>
        <begin position="206"/>
        <end position="224"/>
    </location>
</feature>
<keyword evidence="6 8" id="KW-1133">Transmembrane helix</keyword>
<dbReference type="PANTHER" id="PTHR30269:SF0">
    <property type="entry name" value="MEMBRANE TRANSPORTER PROTEIN YFCA-RELATED"/>
    <property type="match status" value="1"/>
</dbReference>
<evidence type="ECO:0000256" key="4">
    <source>
        <dbReference type="ARBA" id="ARBA00022475"/>
    </source>
</evidence>
<evidence type="ECO:0000313" key="10">
    <source>
        <dbReference type="Proteomes" id="UP000537141"/>
    </source>
</evidence>
<keyword evidence="7 8" id="KW-0472">Membrane</keyword>
<feature type="transmembrane region" description="Helical" evidence="8">
    <location>
        <begin position="155"/>
        <end position="174"/>
    </location>
</feature>
<feature type="transmembrane region" description="Helical" evidence="8">
    <location>
        <begin position="181"/>
        <end position="200"/>
    </location>
</feature>
<feature type="transmembrane region" description="Helical" evidence="8">
    <location>
        <begin position="133"/>
        <end position="149"/>
    </location>
</feature>
<keyword evidence="3" id="KW-0813">Transport</keyword>
<dbReference type="Proteomes" id="UP000537141">
    <property type="component" value="Unassembled WGS sequence"/>
</dbReference>
<evidence type="ECO:0000313" key="9">
    <source>
        <dbReference type="EMBL" id="MBB6542655.1"/>
    </source>
</evidence>
<reference evidence="9 10" key="1">
    <citation type="submission" date="2020-08" db="EMBL/GenBank/DDBJ databases">
        <title>Genomic Encyclopedia of Type Strains, Phase IV (KMG-IV): sequencing the most valuable type-strain genomes for metagenomic binning, comparative biology and taxonomic classification.</title>
        <authorList>
            <person name="Goeker M."/>
        </authorList>
    </citation>
    <scope>NUCLEOTIDE SEQUENCE [LARGE SCALE GENOMIC DNA]</scope>
    <source>
        <strain evidence="9 10">DSM 26287</strain>
    </source>
</reference>
<keyword evidence="10" id="KW-1185">Reference proteome</keyword>
<keyword evidence="4 8" id="KW-1003">Cell membrane</keyword>
<dbReference type="GO" id="GO:0005886">
    <property type="term" value="C:plasma membrane"/>
    <property type="evidence" value="ECO:0007669"/>
    <property type="project" value="UniProtKB-SubCell"/>
</dbReference>
<dbReference type="Pfam" id="PF01925">
    <property type="entry name" value="TauE"/>
    <property type="match status" value="1"/>
</dbReference>
<feature type="transmembrane region" description="Helical" evidence="8">
    <location>
        <begin position="103"/>
        <end position="121"/>
    </location>
</feature>
<comment type="similarity">
    <text evidence="2 8">Belongs to the 4-toluene sulfonate uptake permease (TSUP) (TC 2.A.102) family.</text>
</comment>
<proteinExistence type="inferred from homology"/>
<feature type="transmembrane region" description="Helical" evidence="8">
    <location>
        <begin position="32"/>
        <end position="61"/>
    </location>
</feature>
<comment type="caution">
    <text evidence="9">The sequence shown here is derived from an EMBL/GenBank/DDBJ whole genome shotgun (WGS) entry which is preliminary data.</text>
</comment>
<evidence type="ECO:0000256" key="2">
    <source>
        <dbReference type="ARBA" id="ARBA00009142"/>
    </source>
</evidence>
<sequence length="263" mass="28442">MMIELLLLFFAGIFGGILNSIAGGGSFITFPALIFVGVPPIVANATNTFSSCAGYISGAYAFRKELADHKNKLALILVISLIGGITGAWLLLQTPEEVFREAIPWLLLFATLLFIFGGRINNQLKRLAVNNKHATSLGGVLLFLLLLAVTTYGGFFNAGLGIITLSYLALAGYTNINAMNGIKLLVSSIVSLVAITLFIYSDVIAWYEGTFVLLGTLIGGYFSAQVSRNIAQKHVRLFVIVASVATTLYFFGQTYINQIFKYV</sequence>
<dbReference type="PANTHER" id="PTHR30269">
    <property type="entry name" value="TRANSMEMBRANE PROTEIN YFCA"/>
    <property type="match status" value="1"/>
</dbReference>
<evidence type="ECO:0000256" key="7">
    <source>
        <dbReference type="ARBA" id="ARBA00023136"/>
    </source>
</evidence>
<evidence type="ECO:0000256" key="3">
    <source>
        <dbReference type="ARBA" id="ARBA00022448"/>
    </source>
</evidence>
<dbReference type="EMBL" id="JACHHU010000006">
    <property type="protein sequence ID" value="MBB6542655.1"/>
    <property type="molecule type" value="Genomic_DNA"/>
</dbReference>
<evidence type="ECO:0000256" key="6">
    <source>
        <dbReference type="ARBA" id="ARBA00022989"/>
    </source>
</evidence>
<comment type="subcellular location">
    <subcellularLocation>
        <location evidence="1 8">Cell membrane</location>
        <topology evidence="1 8">Multi-pass membrane protein</topology>
    </subcellularLocation>
</comment>
<dbReference type="AlphaFoldDB" id="A0A7X0TT28"/>
<evidence type="ECO:0000256" key="1">
    <source>
        <dbReference type="ARBA" id="ARBA00004651"/>
    </source>
</evidence>
<dbReference type="InterPro" id="IPR052017">
    <property type="entry name" value="TSUP"/>
</dbReference>
<feature type="transmembrane region" description="Helical" evidence="8">
    <location>
        <begin position="236"/>
        <end position="256"/>
    </location>
</feature>
<protein>
    <recommendedName>
        <fullName evidence="8">Probable membrane transporter protein</fullName>
    </recommendedName>
</protein>
<feature type="transmembrane region" description="Helical" evidence="8">
    <location>
        <begin position="73"/>
        <end position="91"/>
    </location>
</feature>
<evidence type="ECO:0000256" key="5">
    <source>
        <dbReference type="ARBA" id="ARBA00022692"/>
    </source>
</evidence>
<dbReference type="InterPro" id="IPR002781">
    <property type="entry name" value="TM_pro_TauE-like"/>
</dbReference>
<accession>A0A7X0TT28</accession>
<organism evidence="9 10">
    <name type="scientific">Thalassotalea piscium</name>
    <dbReference type="NCBI Taxonomy" id="1230533"/>
    <lineage>
        <taxon>Bacteria</taxon>
        <taxon>Pseudomonadati</taxon>
        <taxon>Pseudomonadota</taxon>
        <taxon>Gammaproteobacteria</taxon>
        <taxon>Alteromonadales</taxon>
        <taxon>Colwelliaceae</taxon>
        <taxon>Thalassotalea</taxon>
    </lineage>
</organism>